<dbReference type="Proteomes" id="UP000014760">
    <property type="component" value="Unassembled WGS sequence"/>
</dbReference>
<dbReference type="PANTHER" id="PTHR12635:SF7">
    <property type="entry name" value="RHO GTPASE ACTIVATING PROTEIN 6-RELATED"/>
    <property type="match status" value="1"/>
</dbReference>
<evidence type="ECO:0000256" key="2">
    <source>
        <dbReference type="SAM" id="MobiDB-lite"/>
    </source>
</evidence>
<dbReference type="SMART" id="SM00324">
    <property type="entry name" value="RhoGAP"/>
    <property type="match status" value="1"/>
</dbReference>
<dbReference type="EnsemblMetazoa" id="CapteT223883">
    <property type="protein sequence ID" value="CapteP223883"/>
    <property type="gene ID" value="CapteG223883"/>
</dbReference>
<dbReference type="HOGENOM" id="CLU_375634_0_0_1"/>
<dbReference type="PROSITE" id="PS50238">
    <property type="entry name" value="RHOGAP"/>
    <property type="match status" value="1"/>
</dbReference>
<dbReference type="STRING" id="283909.R7TAP4"/>
<feature type="compositionally biased region" description="Low complexity" evidence="2">
    <location>
        <begin position="627"/>
        <end position="642"/>
    </location>
</feature>
<feature type="compositionally biased region" description="Polar residues" evidence="2">
    <location>
        <begin position="643"/>
        <end position="658"/>
    </location>
</feature>
<reference evidence="5" key="3">
    <citation type="submission" date="2015-06" db="UniProtKB">
        <authorList>
            <consortium name="EnsemblMetazoa"/>
        </authorList>
    </citation>
    <scope>IDENTIFICATION</scope>
</reference>
<dbReference type="PANTHER" id="PTHR12635">
    <property type="entry name" value="RHO-GTPASE-ACTIVATING PROTEIN 6 FAMILY MEMBER"/>
    <property type="match status" value="1"/>
</dbReference>
<feature type="region of interest" description="Disordered" evidence="2">
    <location>
        <begin position="468"/>
        <end position="718"/>
    </location>
</feature>
<dbReference type="Pfam" id="PF00620">
    <property type="entry name" value="RhoGAP"/>
    <property type="match status" value="1"/>
</dbReference>
<dbReference type="SUPFAM" id="SSF48350">
    <property type="entry name" value="GTPase activation domain, GAP"/>
    <property type="match status" value="1"/>
</dbReference>
<keyword evidence="1" id="KW-0343">GTPase activation</keyword>
<dbReference type="AlphaFoldDB" id="R7TAP4"/>
<dbReference type="EMBL" id="KB310769">
    <property type="protein sequence ID" value="ELT90774.1"/>
    <property type="molecule type" value="Genomic_DNA"/>
</dbReference>
<reference evidence="4 6" key="2">
    <citation type="journal article" date="2013" name="Nature">
        <title>Insights into bilaterian evolution from three spiralian genomes.</title>
        <authorList>
            <person name="Simakov O."/>
            <person name="Marletaz F."/>
            <person name="Cho S.J."/>
            <person name="Edsinger-Gonzales E."/>
            <person name="Havlak P."/>
            <person name="Hellsten U."/>
            <person name="Kuo D.H."/>
            <person name="Larsson T."/>
            <person name="Lv J."/>
            <person name="Arendt D."/>
            <person name="Savage R."/>
            <person name="Osoegawa K."/>
            <person name="de Jong P."/>
            <person name="Grimwood J."/>
            <person name="Chapman J.A."/>
            <person name="Shapiro H."/>
            <person name="Aerts A."/>
            <person name="Otillar R.P."/>
            <person name="Terry A.Y."/>
            <person name="Boore J.L."/>
            <person name="Grigoriev I.V."/>
            <person name="Lindberg D.R."/>
            <person name="Seaver E.C."/>
            <person name="Weisblat D.A."/>
            <person name="Putnam N.H."/>
            <person name="Rokhsar D.S."/>
        </authorList>
    </citation>
    <scope>NUCLEOTIDE SEQUENCE</scope>
    <source>
        <strain evidence="4 6">I ESC-2004</strain>
    </source>
</reference>
<dbReference type="GO" id="GO:0007165">
    <property type="term" value="P:signal transduction"/>
    <property type="evidence" value="ECO:0007669"/>
    <property type="project" value="InterPro"/>
</dbReference>
<reference evidence="6" key="1">
    <citation type="submission" date="2012-12" db="EMBL/GenBank/DDBJ databases">
        <authorList>
            <person name="Hellsten U."/>
            <person name="Grimwood J."/>
            <person name="Chapman J.A."/>
            <person name="Shapiro H."/>
            <person name="Aerts A."/>
            <person name="Otillar R.P."/>
            <person name="Terry A.Y."/>
            <person name="Boore J.L."/>
            <person name="Simakov O."/>
            <person name="Marletaz F."/>
            <person name="Cho S.-J."/>
            <person name="Edsinger-Gonzales E."/>
            <person name="Havlak P."/>
            <person name="Kuo D.-H."/>
            <person name="Larsson T."/>
            <person name="Lv J."/>
            <person name="Arendt D."/>
            <person name="Savage R."/>
            <person name="Osoegawa K."/>
            <person name="de Jong P."/>
            <person name="Lindberg D.R."/>
            <person name="Seaver E.C."/>
            <person name="Weisblat D.A."/>
            <person name="Putnam N.H."/>
            <person name="Grigoriev I.V."/>
            <person name="Rokhsar D.S."/>
        </authorList>
    </citation>
    <scope>NUCLEOTIDE SEQUENCE</scope>
    <source>
        <strain evidence="6">I ESC-2004</strain>
    </source>
</reference>
<dbReference type="EMBL" id="AMQN01014159">
    <property type="status" value="NOT_ANNOTATED_CDS"/>
    <property type="molecule type" value="Genomic_DNA"/>
</dbReference>
<evidence type="ECO:0000259" key="3">
    <source>
        <dbReference type="PROSITE" id="PS50238"/>
    </source>
</evidence>
<organism evidence="4">
    <name type="scientific">Capitella teleta</name>
    <name type="common">Polychaete worm</name>
    <dbReference type="NCBI Taxonomy" id="283909"/>
    <lineage>
        <taxon>Eukaryota</taxon>
        <taxon>Metazoa</taxon>
        <taxon>Spiralia</taxon>
        <taxon>Lophotrochozoa</taxon>
        <taxon>Annelida</taxon>
        <taxon>Polychaeta</taxon>
        <taxon>Sedentaria</taxon>
        <taxon>Scolecida</taxon>
        <taxon>Capitellidae</taxon>
        <taxon>Capitella</taxon>
    </lineage>
</organism>
<feature type="region of interest" description="Disordered" evidence="2">
    <location>
        <begin position="127"/>
        <end position="154"/>
    </location>
</feature>
<protein>
    <recommendedName>
        <fullName evidence="3">Rho-GAP domain-containing protein</fullName>
    </recommendedName>
</protein>
<gene>
    <name evidence="4" type="ORF">CAPTEDRAFT_223883</name>
</gene>
<feature type="compositionally biased region" description="Low complexity" evidence="2">
    <location>
        <begin position="504"/>
        <end position="518"/>
    </location>
</feature>
<evidence type="ECO:0000313" key="4">
    <source>
        <dbReference type="EMBL" id="ELT90774.1"/>
    </source>
</evidence>
<evidence type="ECO:0000313" key="6">
    <source>
        <dbReference type="Proteomes" id="UP000014760"/>
    </source>
</evidence>
<evidence type="ECO:0000313" key="5">
    <source>
        <dbReference type="EnsemblMetazoa" id="CapteP223883"/>
    </source>
</evidence>
<feature type="compositionally biased region" description="Basic residues" evidence="2">
    <location>
        <begin position="519"/>
        <end position="528"/>
    </location>
</feature>
<proteinExistence type="predicted"/>
<dbReference type="InterPro" id="IPR037863">
    <property type="entry name" value="RHOGAP6/36"/>
</dbReference>
<dbReference type="Gene3D" id="1.10.555.10">
    <property type="entry name" value="Rho GTPase activation protein"/>
    <property type="match status" value="1"/>
</dbReference>
<feature type="domain" description="Rho-GAP" evidence="3">
    <location>
        <begin position="228"/>
        <end position="437"/>
    </location>
</feature>
<sequence length="739" mass="81517">MTFVISSGDPCTWVDADGARVTLQGTSLLQLTDQERLSVQRVALAKLQTINLGCSITIPKDYRNGKRSKKSGFSLKRRTGSSSLLENLREKAKERDVKDAGTKWVFGIPLGKVIANDLEQRRRRATISTDHRESFDASQVHQGSRASSCSSVSREEKLRLRKARNQTVAVCNYNNLASPSPSSTENRVHGGGLSCDSFSETDNHRTPGSNLLDALSLSSASQIHEHRSDISAEVRDQFCSPPSLRVPVIVKSCCQHIETYGLQILGIFRIGSSKKRTKQLREEFDSGKEVTLGEESNPHDVGALLKEFFRDLPDPLLTKDLYSSFIAIRKIKTPEERLTALKLLISLLPPCNRDTLWSLLKFLNTVTEHSNDSVDASGRPVQGNKMDSHNLATLFGPNILHKAKGGEFQVESLERAEERKDVIGIVQECIDHYTELFQVSAELHDEALRSLWETSPDVVALLLKFKSSSSSPLPQGMDVDSDSRCDNVDSSASQHPTITIEMESPCSQRSSSVYSPSTSRHHQHIRKTRSSEPVTDNPHGGHLGLPTGPPRLRSVSPASPLLSPKNRKPATPMVNVIAEPSDKSGAARTLASPRIAQHRRSASKQPPAPPQRHMLAVPGMRTKDADSLSSLSSGYYPGSSRSNTASPATPDTQQTNKSWYLETPPDSPRNSMCLKDTAAVPFQRTSSTQRPLSMQNKMEDPKGSTSSDGGRSWQEDNWRKWKDLAQSNSEEFQGQETLV</sequence>
<feature type="compositionally biased region" description="Polar residues" evidence="2">
    <location>
        <begin position="488"/>
        <end position="497"/>
    </location>
</feature>
<feature type="compositionally biased region" description="Polar residues" evidence="2">
    <location>
        <begin position="683"/>
        <end position="696"/>
    </location>
</feature>
<evidence type="ECO:0000256" key="1">
    <source>
        <dbReference type="ARBA" id="ARBA00022468"/>
    </source>
</evidence>
<dbReference type="InterPro" id="IPR008936">
    <property type="entry name" value="Rho_GTPase_activation_prot"/>
</dbReference>
<dbReference type="InterPro" id="IPR000198">
    <property type="entry name" value="RhoGAP_dom"/>
</dbReference>
<keyword evidence="6" id="KW-1185">Reference proteome</keyword>
<dbReference type="OrthoDB" id="10024839at2759"/>
<dbReference type="OMA" id="KDAGAMN"/>
<accession>R7TAP4</accession>
<name>R7TAP4_CAPTE</name>
<dbReference type="GO" id="GO:0005096">
    <property type="term" value="F:GTPase activator activity"/>
    <property type="evidence" value="ECO:0007669"/>
    <property type="project" value="UniProtKB-KW"/>
</dbReference>